<keyword evidence="2" id="KW-1185">Reference proteome</keyword>
<dbReference type="NCBIfam" id="NF005994">
    <property type="entry name" value="PRK08118.1"/>
    <property type="match status" value="1"/>
</dbReference>
<dbReference type="PANTHER" id="PTHR37816">
    <property type="entry name" value="YALI0E33011P"/>
    <property type="match status" value="1"/>
</dbReference>
<evidence type="ECO:0000313" key="1">
    <source>
        <dbReference type="EMBL" id="MFD2523489.1"/>
    </source>
</evidence>
<dbReference type="RefSeq" id="WP_340233364.1">
    <property type="nucleotide sequence ID" value="NZ_JBBEWC010000001.1"/>
</dbReference>
<protein>
    <submittedName>
        <fullName evidence="1">DNA topology modulation protein</fullName>
    </submittedName>
</protein>
<organism evidence="1 2">
    <name type="scientific">Emticicia soli</name>
    <dbReference type="NCBI Taxonomy" id="2027878"/>
    <lineage>
        <taxon>Bacteria</taxon>
        <taxon>Pseudomonadati</taxon>
        <taxon>Bacteroidota</taxon>
        <taxon>Cytophagia</taxon>
        <taxon>Cytophagales</taxon>
        <taxon>Leadbetterellaceae</taxon>
        <taxon>Emticicia</taxon>
    </lineage>
</organism>
<gene>
    <name evidence="1" type="ORF">ACFSR2_21505</name>
</gene>
<dbReference type="Gene3D" id="3.40.50.300">
    <property type="entry name" value="P-loop containing nucleotide triphosphate hydrolases"/>
    <property type="match status" value="1"/>
</dbReference>
<dbReference type="EMBL" id="JBHULC010000038">
    <property type="protein sequence ID" value="MFD2523489.1"/>
    <property type="molecule type" value="Genomic_DNA"/>
</dbReference>
<accession>A0ABW5JDX6</accession>
<reference evidence="2" key="1">
    <citation type="journal article" date="2019" name="Int. J. Syst. Evol. Microbiol.">
        <title>The Global Catalogue of Microorganisms (GCM) 10K type strain sequencing project: providing services to taxonomists for standard genome sequencing and annotation.</title>
        <authorList>
            <consortium name="The Broad Institute Genomics Platform"/>
            <consortium name="The Broad Institute Genome Sequencing Center for Infectious Disease"/>
            <person name="Wu L."/>
            <person name="Ma J."/>
        </authorList>
    </citation>
    <scope>NUCLEOTIDE SEQUENCE [LARGE SCALE GENOMIC DNA]</scope>
    <source>
        <strain evidence="2">KCTC 52344</strain>
    </source>
</reference>
<dbReference type="InterPro" id="IPR027417">
    <property type="entry name" value="P-loop_NTPase"/>
</dbReference>
<sequence>MKKIAIIGCGGAGKSTLARQLATILRLPVIHLDKEFWRPGWQMLPKEEEGKVLEKLSRQTEWIIDGNYKNTMSARFKEADTIIFLDFSTLLCLRRAIRRFFTYRGRTRPDMTEGCPEKLDWSFIGWILSYRHAYRPIVLDKLKQHTQNRKILVFKKPKQVSQFLIALTESGDYN</sequence>
<evidence type="ECO:0000313" key="2">
    <source>
        <dbReference type="Proteomes" id="UP001597510"/>
    </source>
</evidence>
<dbReference type="Proteomes" id="UP001597510">
    <property type="component" value="Unassembled WGS sequence"/>
</dbReference>
<comment type="caution">
    <text evidence="1">The sequence shown here is derived from an EMBL/GenBank/DDBJ whole genome shotgun (WGS) entry which is preliminary data.</text>
</comment>
<dbReference type="PANTHER" id="PTHR37816:SF3">
    <property type="entry name" value="MODULATES DNA TOPOLOGY"/>
    <property type="match status" value="1"/>
</dbReference>
<name>A0ABW5JDX6_9BACT</name>
<dbReference type="InterPro" id="IPR052922">
    <property type="entry name" value="Cytidylate_Kinase-2"/>
</dbReference>
<dbReference type="SUPFAM" id="SSF52540">
    <property type="entry name" value="P-loop containing nucleoside triphosphate hydrolases"/>
    <property type="match status" value="1"/>
</dbReference>
<proteinExistence type="predicted"/>